<name>A0A6J7FQJ6_9ZZZZ</name>
<dbReference type="SUPFAM" id="SSF54593">
    <property type="entry name" value="Glyoxalase/Bleomycin resistance protein/Dihydroxybiphenyl dioxygenase"/>
    <property type="match status" value="1"/>
</dbReference>
<reference evidence="2" key="1">
    <citation type="submission" date="2020-05" db="EMBL/GenBank/DDBJ databases">
        <authorList>
            <person name="Chiriac C."/>
            <person name="Salcher M."/>
            <person name="Ghai R."/>
            <person name="Kavagutti S V."/>
        </authorList>
    </citation>
    <scope>NUCLEOTIDE SEQUENCE</scope>
</reference>
<dbReference type="PROSITE" id="PS51819">
    <property type="entry name" value="VOC"/>
    <property type="match status" value="1"/>
</dbReference>
<dbReference type="Gene3D" id="3.10.180.10">
    <property type="entry name" value="2,3-Dihydroxybiphenyl 1,2-Dioxygenase, domain 1"/>
    <property type="match status" value="1"/>
</dbReference>
<dbReference type="AlphaFoldDB" id="A0A6J7FQJ6"/>
<dbReference type="InterPro" id="IPR029068">
    <property type="entry name" value="Glyas_Bleomycin-R_OHBP_Dase"/>
</dbReference>
<organism evidence="2">
    <name type="scientific">freshwater metagenome</name>
    <dbReference type="NCBI Taxonomy" id="449393"/>
    <lineage>
        <taxon>unclassified sequences</taxon>
        <taxon>metagenomes</taxon>
        <taxon>ecological metagenomes</taxon>
    </lineage>
</organism>
<protein>
    <submittedName>
        <fullName evidence="2">Unannotated protein</fullName>
    </submittedName>
</protein>
<evidence type="ECO:0000313" key="2">
    <source>
        <dbReference type="EMBL" id="CAB4893813.1"/>
    </source>
</evidence>
<feature type="domain" description="VOC" evidence="1">
    <location>
        <begin position="21"/>
        <end position="136"/>
    </location>
</feature>
<proteinExistence type="predicted"/>
<dbReference type="Pfam" id="PF00903">
    <property type="entry name" value="Glyoxalase"/>
    <property type="match status" value="1"/>
</dbReference>
<sequence>MCEMPVENVPAGTLSARYSPTMDVVRAMPLLTVTDLDAALDAYVQVTGMEVVMNHGWIATLASPGDSTAQLSLITVDPTGPVNPSASLEVDDVDAAYRAAVDANFEIVYEITNEEWGVRRFFFRDAGGNVVNVLAHM</sequence>
<gene>
    <name evidence="2" type="ORF">UFOPK3472_02068</name>
</gene>
<accession>A0A6J7FQJ6</accession>
<dbReference type="InterPro" id="IPR004360">
    <property type="entry name" value="Glyas_Fos-R_dOase_dom"/>
</dbReference>
<dbReference type="InterPro" id="IPR037523">
    <property type="entry name" value="VOC_core"/>
</dbReference>
<dbReference type="EMBL" id="CAFBLX010000138">
    <property type="protein sequence ID" value="CAB4893813.1"/>
    <property type="molecule type" value="Genomic_DNA"/>
</dbReference>
<evidence type="ECO:0000259" key="1">
    <source>
        <dbReference type="PROSITE" id="PS51819"/>
    </source>
</evidence>